<organism evidence="1 2">
    <name type="scientific">Burkholderia multivorans CGD2</name>
    <dbReference type="NCBI Taxonomy" id="513052"/>
    <lineage>
        <taxon>Bacteria</taxon>
        <taxon>Pseudomonadati</taxon>
        <taxon>Pseudomonadota</taxon>
        <taxon>Betaproteobacteria</taxon>
        <taxon>Burkholderiales</taxon>
        <taxon>Burkholderiaceae</taxon>
        <taxon>Burkholderia</taxon>
        <taxon>Burkholderia cepacia complex</taxon>
    </lineage>
</organism>
<dbReference type="EMBL" id="ACFC01000005">
    <property type="protein sequence ID" value="EEE06940.1"/>
    <property type="molecule type" value="Genomic_DNA"/>
</dbReference>
<sequence length="97" mass="10287">MRASSGSGYARRDASLRPRIPAAVAAKRATAASEPHNRRCRGVGVNAVSVVRPDSDFRSARRFVHWHETSAHTHVGRGAGCAIASVHIGKRAFAAGD</sequence>
<evidence type="ECO:0000313" key="2">
    <source>
        <dbReference type="Proteomes" id="UP000004535"/>
    </source>
</evidence>
<dbReference type="Proteomes" id="UP000004535">
    <property type="component" value="Unassembled WGS sequence"/>
</dbReference>
<evidence type="ECO:0000313" key="1">
    <source>
        <dbReference type="EMBL" id="EEE06940.1"/>
    </source>
</evidence>
<comment type="caution">
    <text evidence="1">The sequence shown here is derived from an EMBL/GenBank/DDBJ whole genome shotgun (WGS) entry which is preliminary data.</text>
</comment>
<protein>
    <submittedName>
        <fullName evidence="1">Uncharacterized protein</fullName>
    </submittedName>
</protein>
<reference evidence="1 2" key="1">
    <citation type="journal article" date="2012" name="J. Bacteriol.">
        <title>Draft Genome Sequence Determination for Cystic Fibrosis and Chronic Granulomatous Disease Burkholderia multivorans Isolates.</title>
        <authorList>
            <person name="Varga J.J."/>
            <person name="Losada L."/>
            <person name="Zelazny A.M."/>
            <person name="Brinkac L."/>
            <person name="Harkins D."/>
            <person name="Radune D."/>
            <person name="Hostetler J."/>
            <person name="Sampaio E.P."/>
            <person name="Ronning C.M."/>
            <person name="Nierman W.C."/>
            <person name="Greenberg D.E."/>
            <person name="Holland S.M."/>
            <person name="Goldberg J.B."/>
        </authorList>
    </citation>
    <scope>NUCLEOTIDE SEQUENCE [LARGE SCALE GENOMIC DNA]</scope>
    <source>
        <strain evidence="1 2">CGD2</strain>
    </source>
</reference>
<name>B9BQP5_9BURK</name>
<proteinExistence type="predicted"/>
<accession>B9BQP5</accession>
<gene>
    <name evidence="1" type="ORF">BURMUCGD2_1124</name>
</gene>
<dbReference type="AlphaFoldDB" id="B9BQP5"/>